<dbReference type="NCBIfam" id="TIGR02159">
    <property type="entry name" value="PA_CoA_Oxy4"/>
    <property type="match status" value="1"/>
</dbReference>
<dbReference type="InterPro" id="IPR002744">
    <property type="entry name" value="MIP18-like"/>
</dbReference>
<keyword evidence="4" id="KW-1185">Reference proteome</keyword>
<comment type="caution">
    <text evidence="3">The sequence shown here is derived from an EMBL/GenBank/DDBJ whole genome shotgun (WGS) entry which is preliminary data.</text>
</comment>
<dbReference type="InterPro" id="IPR052339">
    <property type="entry name" value="Fe-S_Maturation_MIP18"/>
</dbReference>
<reference evidence="3" key="1">
    <citation type="journal article" date="2014" name="Int. J. Syst. Evol. Microbiol.">
        <title>Complete genome of a new Firmicutes species belonging to the dominant human colonic microbiota ('Ruminococcus bicirculans') reveals two chromosomes and a selective capacity to utilize plant glucans.</title>
        <authorList>
            <consortium name="NISC Comparative Sequencing Program"/>
            <person name="Wegmann U."/>
            <person name="Louis P."/>
            <person name="Goesmann A."/>
            <person name="Henrissat B."/>
            <person name="Duncan S.H."/>
            <person name="Flint H.J."/>
        </authorList>
    </citation>
    <scope>NUCLEOTIDE SEQUENCE</scope>
    <source>
        <strain evidence="3">NBRC 103408</strain>
    </source>
</reference>
<evidence type="ECO:0000313" key="4">
    <source>
        <dbReference type="Proteomes" id="UP001161409"/>
    </source>
</evidence>
<dbReference type="Gene3D" id="3.30.300.130">
    <property type="entry name" value="Fe-S cluster assembly (FSCA)"/>
    <property type="match status" value="1"/>
</dbReference>
<dbReference type="Pfam" id="PF01883">
    <property type="entry name" value="FeS_assembly_P"/>
    <property type="match status" value="1"/>
</dbReference>
<reference evidence="3" key="2">
    <citation type="submission" date="2023-01" db="EMBL/GenBank/DDBJ databases">
        <title>Draft genome sequence of Sneathiella chinensis strain NBRC 103408.</title>
        <authorList>
            <person name="Sun Q."/>
            <person name="Mori K."/>
        </authorList>
    </citation>
    <scope>NUCLEOTIDE SEQUENCE</scope>
    <source>
        <strain evidence="3">NBRC 103408</strain>
    </source>
</reference>
<sequence>MAPLSQATEQERIREILTMVKDPEIPVLSIQDMGILQSVQVTAGNAVQVSIIPTYSGCPAMDVIREEIKTVLLLHGYGDVCVKTILSPAWSSDLITAHGRRKLQEFGIAPPAGKSSDQTGEGPDVACPYCQSTDTRLVSQFGSTACKALYKCNNCLEPFDYFKCV</sequence>
<name>A0ABQ5U853_9PROT</name>
<dbReference type="InterPro" id="IPR034904">
    <property type="entry name" value="FSCA_dom_sf"/>
</dbReference>
<feature type="domain" description="PaaD zinc beta ribbon" evidence="2">
    <location>
        <begin position="114"/>
        <end position="163"/>
    </location>
</feature>
<accession>A0ABQ5U853</accession>
<feature type="domain" description="MIP18 family-like" evidence="1">
    <location>
        <begin position="11"/>
        <end position="76"/>
    </location>
</feature>
<evidence type="ECO:0000259" key="1">
    <source>
        <dbReference type="Pfam" id="PF01883"/>
    </source>
</evidence>
<evidence type="ECO:0000259" key="2">
    <source>
        <dbReference type="Pfam" id="PF23451"/>
    </source>
</evidence>
<dbReference type="SUPFAM" id="SSF117916">
    <property type="entry name" value="Fe-S cluster assembly (FSCA) domain-like"/>
    <property type="match status" value="1"/>
</dbReference>
<evidence type="ECO:0000313" key="3">
    <source>
        <dbReference type="EMBL" id="GLQ06656.1"/>
    </source>
</evidence>
<dbReference type="InterPro" id="IPR056572">
    <property type="entry name" value="Zn_ribbon_PaaD"/>
</dbReference>
<protein>
    <submittedName>
        <fullName evidence="3">Phenylacetic acid degradation protein</fullName>
    </submittedName>
</protein>
<dbReference type="PANTHER" id="PTHR42831:SF3">
    <property type="entry name" value="1,2-PHENYLACETYL-COA EPOXIDASE, SUBUNIT D-RELATED"/>
    <property type="match status" value="1"/>
</dbReference>
<dbReference type="RefSeq" id="WP_169560801.1">
    <property type="nucleotide sequence ID" value="NZ_BSNF01000006.1"/>
</dbReference>
<organism evidence="3 4">
    <name type="scientific">Sneathiella chinensis</name>
    <dbReference type="NCBI Taxonomy" id="349750"/>
    <lineage>
        <taxon>Bacteria</taxon>
        <taxon>Pseudomonadati</taxon>
        <taxon>Pseudomonadota</taxon>
        <taxon>Alphaproteobacteria</taxon>
        <taxon>Sneathiellales</taxon>
        <taxon>Sneathiellaceae</taxon>
        <taxon>Sneathiella</taxon>
    </lineage>
</organism>
<dbReference type="EMBL" id="BSNF01000006">
    <property type="protein sequence ID" value="GLQ06656.1"/>
    <property type="molecule type" value="Genomic_DNA"/>
</dbReference>
<proteinExistence type="predicted"/>
<gene>
    <name evidence="3" type="primary">paaD_1</name>
    <name evidence="3" type="ORF">GCM10007924_18770</name>
</gene>
<dbReference type="InterPro" id="IPR011883">
    <property type="entry name" value="PaaD-like"/>
</dbReference>
<dbReference type="PANTHER" id="PTHR42831">
    <property type="entry name" value="FE-S PROTEIN MATURATION AUXILIARY FACTOR YITW"/>
    <property type="match status" value="1"/>
</dbReference>
<dbReference type="Proteomes" id="UP001161409">
    <property type="component" value="Unassembled WGS sequence"/>
</dbReference>
<dbReference type="Pfam" id="PF23451">
    <property type="entry name" value="Zn_ribbon_PaaD"/>
    <property type="match status" value="1"/>
</dbReference>